<evidence type="ECO:0000313" key="3">
    <source>
        <dbReference type="EMBL" id="KAJ7628985.1"/>
    </source>
</evidence>
<keyword evidence="2" id="KW-1133">Transmembrane helix</keyword>
<keyword evidence="2" id="KW-0472">Membrane</keyword>
<feature type="compositionally biased region" description="Polar residues" evidence="1">
    <location>
        <begin position="53"/>
        <end position="66"/>
    </location>
</feature>
<gene>
    <name evidence="3" type="ORF">FB45DRAFT_1080476</name>
</gene>
<keyword evidence="4" id="KW-1185">Reference proteome</keyword>
<feature type="compositionally biased region" description="Pro residues" evidence="1">
    <location>
        <begin position="77"/>
        <end position="99"/>
    </location>
</feature>
<comment type="caution">
    <text evidence="3">The sequence shown here is derived from an EMBL/GenBank/DDBJ whole genome shotgun (WGS) entry which is preliminary data.</text>
</comment>
<keyword evidence="2" id="KW-0812">Transmembrane</keyword>
<feature type="region of interest" description="Disordered" evidence="1">
    <location>
        <begin position="52"/>
        <end position="160"/>
    </location>
</feature>
<proteinExistence type="predicted"/>
<dbReference type="AlphaFoldDB" id="A0AAD7FK93"/>
<feature type="transmembrane region" description="Helical" evidence="2">
    <location>
        <begin position="197"/>
        <end position="220"/>
    </location>
</feature>
<accession>A0AAD7FK93</accession>
<protein>
    <submittedName>
        <fullName evidence="3">Uncharacterized protein</fullName>
    </submittedName>
</protein>
<sequence>MTQFATSVAHSSILSSESGPLGVVVTGRAGRTYPSRSHHRLAFRDNIALTGIPPSTDTASPLQSISLPFFSPDPTTSAPPPLPPPPLPTSSSAPPPPPSGTTILDSFPPIKASSAPPPPPPPSHSSSPSPSPSSSAPVSSSSRFSQSRVSASSSTDVGTSGNTVLFVPSVALSSTIPSSTSPPTAQGPVDPSTHVPVIVVGTIVPIFLLLLLGSILITLYRRRRRGGPETDNTFAITQWRQHCQDGVGPSVPTADAAPTTPIFLLPPAQEPTLSPRRLHDPEKARLATRDVDEERPVTTGITPTEVQTGTTGETRVRAVSRAPTFRSLGSLAEPLPEYSEHPLPQIPVLHAV</sequence>
<organism evidence="3 4">
    <name type="scientific">Roridomyces roridus</name>
    <dbReference type="NCBI Taxonomy" id="1738132"/>
    <lineage>
        <taxon>Eukaryota</taxon>
        <taxon>Fungi</taxon>
        <taxon>Dikarya</taxon>
        <taxon>Basidiomycota</taxon>
        <taxon>Agaricomycotina</taxon>
        <taxon>Agaricomycetes</taxon>
        <taxon>Agaricomycetidae</taxon>
        <taxon>Agaricales</taxon>
        <taxon>Marasmiineae</taxon>
        <taxon>Mycenaceae</taxon>
        <taxon>Roridomyces</taxon>
    </lineage>
</organism>
<reference evidence="3" key="1">
    <citation type="submission" date="2023-03" db="EMBL/GenBank/DDBJ databases">
        <title>Massive genome expansion in bonnet fungi (Mycena s.s.) driven by repeated elements and novel gene families across ecological guilds.</title>
        <authorList>
            <consortium name="Lawrence Berkeley National Laboratory"/>
            <person name="Harder C.B."/>
            <person name="Miyauchi S."/>
            <person name="Viragh M."/>
            <person name="Kuo A."/>
            <person name="Thoen E."/>
            <person name="Andreopoulos B."/>
            <person name="Lu D."/>
            <person name="Skrede I."/>
            <person name="Drula E."/>
            <person name="Henrissat B."/>
            <person name="Morin E."/>
            <person name="Kohler A."/>
            <person name="Barry K."/>
            <person name="LaButti K."/>
            <person name="Morin E."/>
            <person name="Salamov A."/>
            <person name="Lipzen A."/>
            <person name="Mereny Z."/>
            <person name="Hegedus B."/>
            <person name="Baldrian P."/>
            <person name="Stursova M."/>
            <person name="Weitz H."/>
            <person name="Taylor A."/>
            <person name="Grigoriev I.V."/>
            <person name="Nagy L.G."/>
            <person name="Martin F."/>
            <person name="Kauserud H."/>
        </authorList>
    </citation>
    <scope>NUCLEOTIDE SEQUENCE</scope>
    <source>
        <strain evidence="3">9284</strain>
    </source>
</reference>
<evidence type="ECO:0000256" key="2">
    <source>
        <dbReference type="SAM" id="Phobius"/>
    </source>
</evidence>
<dbReference type="Proteomes" id="UP001221142">
    <property type="component" value="Unassembled WGS sequence"/>
</dbReference>
<feature type="compositionally biased region" description="Low complexity" evidence="1">
    <location>
        <begin position="124"/>
        <end position="154"/>
    </location>
</feature>
<dbReference type="EMBL" id="JARKIF010000010">
    <property type="protein sequence ID" value="KAJ7628985.1"/>
    <property type="molecule type" value="Genomic_DNA"/>
</dbReference>
<evidence type="ECO:0000256" key="1">
    <source>
        <dbReference type="SAM" id="MobiDB-lite"/>
    </source>
</evidence>
<name>A0AAD7FK93_9AGAR</name>
<evidence type="ECO:0000313" key="4">
    <source>
        <dbReference type="Proteomes" id="UP001221142"/>
    </source>
</evidence>